<sequence length="132" mass="14587">MTKKIEKAQIEIAEVVAQMGIEVESLGKVLTTTETVEPVTEEGKAEETTSKRKIGKGVLVLKNGEEFASYPSIKATAIAFKEILELKTMPFTPIKKSVREGIDWKEYSFFIEGMGKSANEESETVKTEEAPV</sequence>
<organism evidence="1 2">
    <name type="scientific">Paenibacillus artemisiicola</name>
    <dbReference type="NCBI Taxonomy" id="1172618"/>
    <lineage>
        <taxon>Bacteria</taxon>
        <taxon>Bacillati</taxon>
        <taxon>Bacillota</taxon>
        <taxon>Bacilli</taxon>
        <taxon>Bacillales</taxon>
        <taxon>Paenibacillaceae</taxon>
        <taxon>Paenibacillus</taxon>
    </lineage>
</organism>
<dbReference type="EMBL" id="JAGGDJ010000042">
    <property type="protein sequence ID" value="MBO7747925.1"/>
    <property type="molecule type" value="Genomic_DNA"/>
</dbReference>
<comment type="caution">
    <text evidence="1">The sequence shown here is derived from an EMBL/GenBank/DDBJ whole genome shotgun (WGS) entry which is preliminary data.</text>
</comment>
<name>A0ABS3WIG8_9BACL</name>
<gene>
    <name evidence="1" type="ORF">I8J29_27410</name>
</gene>
<reference evidence="1 2" key="1">
    <citation type="submission" date="2021-03" db="EMBL/GenBank/DDBJ databases">
        <title>Paenibacillus artemisicola MWE-103 whole genome sequence.</title>
        <authorList>
            <person name="Ham Y.J."/>
        </authorList>
    </citation>
    <scope>NUCLEOTIDE SEQUENCE [LARGE SCALE GENOMIC DNA]</scope>
    <source>
        <strain evidence="1 2">MWE-103</strain>
    </source>
</reference>
<accession>A0ABS3WIG8</accession>
<protein>
    <submittedName>
        <fullName evidence="1">Uncharacterized protein</fullName>
    </submittedName>
</protein>
<dbReference type="RefSeq" id="WP_208850535.1">
    <property type="nucleotide sequence ID" value="NZ_JAGGDJ010000042.1"/>
</dbReference>
<evidence type="ECO:0000313" key="2">
    <source>
        <dbReference type="Proteomes" id="UP000670947"/>
    </source>
</evidence>
<keyword evidence="2" id="KW-1185">Reference proteome</keyword>
<dbReference type="Proteomes" id="UP000670947">
    <property type="component" value="Unassembled WGS sequence"/>
</dbReference>
<evidence type="ECO:0000313" key="1">
    <source>
        <dbReference type="EMBL" id="MBO7747925.1"/>
    </source>
</evidence>
<proteinExistence type="predicted"/>